<evidence type="ECO:0000256" key="7">
    <source>
        <dbReference type="ARBA" id="ARBA00023239"/>
    </source>
</evidence>
<evidence type="ECO:0000256" key="3">
    <source>
        <dbReference type="ARBA" id="ARBA00012224"/>
    </source>
</evidence>
<dbReference type="CDD" id="cd00614">
    <property type="entry name" value="CGS_like"/>
    <property type="match status" value="1"/>
</dbReference>
<dbReference type="InterPro" id="IPR054542">
    <property type="entry name" value="Cys_met_metab_PP"/>
</dbReference>
<feature type="modified residue" description="N6-(pyridoxal phosphate)lysine" evidence="8">
    <location>
        <position position="207"/>
    </location>
</feature>
<dbReference type="Gene3D" id="3.40.640.10">
    <property type="entry name" value="Type I PLP-dependent aspartate aminotransferase-like (Major domain)"/>
    <property type="match status" value="1"/>
</dbReference>
<dbReference type="FunFam" id="3.90.1150.10:FF:000033">
    <property type="entry name" value="Cystathionine gamma-synthase"/>
    <property type="match status" value="1"/>
</dbReference>
<accession>A0A4R4E0S2</accession>
<dbReference type="GO" id="GO:0009086">
    <property type="term" value="P:methionine biosynthetic process"/>
    <property type="evidence" value="ECO:0007669"/>
    <property type="project" value="UniProtKB-KW"/>
</dbReference>
<protein>
    <recommendedName>
        <fullName evidence="3">cysteine-S-conjugate beta-lyase</fullName>
        <ecNumber evidence="3">4.4.1.13</ecNumber>
    </recommendedName>
</protein>
<evidence type="ECO:0000256" key="2">
    <source>
        <dbReference type="ARBA" id="ARBA00009077"/>
    </source>
</evidence>
<evidence type="ECO:0000256" key="6">
    <source>
        <dbReference type="ARBA" id="ARBA00023167"/>
    </source>
</evidence>
<dbReference type="Proteomes" id="UP000295418">
    <property type="component" value="Unassembled WGS sequence"/>
</dbReference>
<keyword evidence="4" id="KW-0028">Amino-acid biosynthesis</keyword>
<dbReference type="EC" id="4.4.1.13" evidence="3"/>
<dbReference type="FunFam" id="3.40.640.10:FF:000009">
    <property type="entry name" value="Cystathionine gamma-synthase homolog"/>
    <property type="match status" value="1"/>
</dbReference>
<gene>
    <name evidence="10" type="ORF">E0485_21625</name>
</gene>
<evidence type="ECO:0000256" key="1">
    <source>
        <dbReference type="ARBA" id="ARBA00001933"/>
    </source>
</evidence>
<dbReference type="GO" id="GO:0005737">
    <property type="term" value="C:cytoplasm"/>
    <property type="evidence" value="ECO:0007669"/>
    <property type="project" value="TreeGrafter"/>
</dbReference>
<dbReference type="PANTHER" id="PTHR11808">
    <property type="entry name" value="TRANS-SULFURATION ENZYME FAMILY MEMBER"/>
    <property type="match status" value="1"/>
</dbReference>
<evidence type="ECO:0000256" key="8">
    <source>
        <dbReference type="PIRSR" id="PIRSR001434-2"/>
    </source>
</evidence>
<proteinExistence type="inferred from homology"/>
<dbReference type="GO" id="GO:0019346">
    <property type="term" value="P:transsulfuration"/>
    <property type="evidence" value="ECO:0007669"/>
    <property type="project" value="InterPro"/>
</dbReference>
<dbReference type="EMBL" id="SKFG01000035">
    <property type="protein sequence ID" value="TCZ73024.1"/>
    <property type="molecule type" value="Genomic_DNA"/>
</dbReference>
<keyword evidence="10" id="KW-0032">Aminotransferase</keyword>
<keyword evidence="5 8" id="KW-0663">Pyridoxal phosphate</keyword>
<comment type="cofactor">
    <cofactor evidence="1 9">
        <name>pyridoxal 5'-phosphate</name>
        <dbReference type="ChEBI" id="CHEBI:597326"/>
    </cofactor>
</comment>
<dbReference type="SUPFAM" id="SSF53383">
    <property type="entry name" value="PLP-dependent transferases"/>
    <property type="match status" value="1"/>
</dbReference>
<evidence type="ECO:0000313" key="10">
    <source>
        <dbReference type="EMBL" id="TCZ73024.1"/>
    </source>
</evidence>
<keyword evidence="6" id="KW-0486">Methionine biosynthesis</keyword>
<dbReference type="AlphaFoldDB" id="A0A4R4E0S2"/>
<dbReference type="InterPro" id="IPR015421">
    <property type="entry name" value="PyrdxlP-dep_Trfase_major"/>
</dbReference>
<evidence type="ECO:0000313" key="11">
    <source>
        <dbReference type="Proteomes" id="UP000295418"/>
    </source>
</evidence>
<dbReference type="PIRSF" id="PIRSF001434">
    <property type="entry name" value="CGS"/>
    <property type="match status" value="1"/>
</dbReference>
<evidence type="ECO:0000256" key="4">
    <source>
        <dbReference type="ARBA" id="ARBA00022605"/>
    </source>
</evidence>
<dbReference type="InterPro" id="IPR000277">
    <property type="entry name" value="Cys/Met-Metab_PyrdxlP-dep_enz"/>
</dbReference>
<dbReference type="RefSeq" id="WP_132420150.1">
    <property type="nucleotide sequence ID" value="NZ_SKFG01000035.1"/>
</dbReference>
<dbReference type="GO" id="GO:0008483">
    <property type="term" value="F:transaminase activity"/>
    <property type="evidence" value="ECO:0007669"/>
    <property type="project" value="UniProtKB-KW"/>
</dbReference>
<dbReference type="Pfam" id="PF01053">
    <property type="entry name" value="Cys_Met_Meta_PP"/>
    <property type="match status" value="1"/>
</dbReference>
<reference evidence="10 11" key="1">
    <citation type="submission" date="2019-03" db="EMBL/GenBank/DDBJ databases">
        <authorList>
            <person name="Kim M.K.M."/>
        </authorList>
    </citation>
    <scope>NUCLEOTIDE SEQUENCE [LARGE SCALE GENOMIC DNA]</scope>
    <source>
        <strain evidence="10 11">18JY21-1</strain>
    </source>
</reference>
<evidence type="ECO:0000256" key="9">
    <source>
        <dbReference type="RuleBase" id="RU362118"/>
    </source>
</evidence>
<keyword evidence="10" id="KW-0808">Transferase</keyword>
<dbReference type="PROSITE" id="PS00868">
    <property type="entry name" value="CYS_MET_METAB_PP"/>
    <property type="match status" value="1"/>
</dbReference>
<dbReference type="InterPro" id="IPR015422">
    <property type="entry name" value="PyrdxlP-dep_Trfase_small"/>
</dbReference>
<dbReference type="PANTHER" id="PTHR11808:SF50">
    <property type="entry name" value="CYSTATHIONINE BETA-LYASE"/>
    <property type="match status" value="1"/>
</dbReference>
<evidence type="ECO:0000256" key="5">
    <source>
        <dbReference type="ARBA" id="ARBA00022898"/>
    </source>
</evidence>
<sequence>MGNNSNSNREQDYSFGTKLLHFGGEIDKVTGASSVPIYQASTFHHFDIDHPPAFDYTRSGNPTREALEEQIALLEGGKRGLAFASGMAAISSAFMILSTGDHVICTEDVYGGTYRFLSTILNRMGIATTFVDMTNLDEVESALQPSTKAVFMETPSNPTLRITDVPAVAAWAKEQGLITMLDNSFMTPYYQRPIEHGVDIVLHSATKFLSGHSDVLAGLAVMANEELGNRMKAIQNGMGNVLGMMDSWLLMRGMKTLKARMDGHEQSAHVLADWLSQRSDIAAVYYPGLPDHPGRQIHERQSQGYGAIVSFDVGSGERAKKLLNAVRVPLVAVSLGAVESILSYPAMMSHAAMPREVRSARGITDGLLRFSVGLEDVSDIIADLDQALKQI</sequence>
<organism evidence="10 11">
    <name type="scientific">Paenibacillus albiflavus</name>
    <dbReference type="NCBI Taxonomy" id="2545760"/>
    <lineage>
        <taxon>Bacteria</taxon>
        <taxon>Bacillati</taxon>
        <taxon>Bacillota</taxon>
        <taxon>Bacilli</taxon>
        <taxon>Bacillales</taxon>
        <taxon>Paenibacillaceae</taxon>
        <taxon>Paenibacillus</taxon>
    </lineage>
</organism>
<dbReference type="GO" id="GO:0030170">
    <property type="term" value="F:pyridoxal phosphate binding"/>
    <property type="evidence" value="ECO:0007669"/>
    <property type="project" value="InterPro"/>
</dbReference>
<comment type="caution">
    <text evidence="10">The sequence shown here is derived from an EMBL/GenBank/DDBJ whole genome shotgun (WGS) entry which is preliminary data.</text>
</comment>
<dbReference type="OrthoDB" id="9780685at2"/>
<dbReference type="GO" id="GO:0047804">
    <property type="term" value="F:cysteine-S-conjugate beta-lyase activity"/>
    <property type="evidence" value="ECO:0007669"/>
    <property type="project" value="UniProtKB-EC"/>
</dbReference>
<dbReference type="InterPro" id="IPR015424">
    <property type="entry name" value="PyrdxlP-dep_Trfase"/>
</dbReference>
<keyword evidence="7" id="KW-0456">Lyase</keyword>
<name>A0A4R4E0S2_9BACL</name>
<comment type="similarity">
    <text evidence="2 9">Belongs to the trans-sulfuration enzymes family.</text>
</comment>
<dbReference type="Gene3D" id="3.90.1150.10">
    <property type="entry name" value="Aspartate Aminotransferase, domain 1"/>
    <property type="match status" value="1"/>
</dbReference>
<keyword evidence="11" id="KW-1185">Reference proteome</keyword>